<evidence type="ECO:0000313" key="3">
    <source>
        <dbReference type="Proteomes" id="UP001423409"/>
    </source>
</evidence>
<dbReference type="PANTHER" id="PTHR47432:SF1">
    <property type="entry name" value="CELL WALL ASSEMBLY REGULATOR SMI1"/>
    <property type="match status" value="1"/>
</dbReference>
<protein>
    <recommendedName>
        <fullName evidence="1">Knr4/Smi1-like domain-containing protein</fullName>
    </recommendedName>
</protein>
<feature type="domain" description="Knr4/Smi1-like" evidence="1">
    <location>
        <begin position="24"/>
        <end position="156"/>
    </location>
</feature>
<dbReference type="InterPro" id="IPR051873">
    <property type="entry name" value="KNR4/SMI1_regulator"/>
</dbReference>
<sequence length="195" mass="20345">MSLPAFVQALDQSLPTLRASLRGPAAPGDLQALPPLLGTPLPPGVQDLYATVDGQDPQRPGVLFGLTWLSARQAAQEHATWMDLAADDTSLLSEPAGAIRAGTFHPAWLPLATDGSGNGLATDLAPGETGAAGQVITYGPDETTRRVVSPNVQAFFGWAAQAVTRGDLRLDGDVVTYRGQGSFLDALRTLPLPLP</sequence>
<gene>
    <name evidence="2" type="ORF">Dcae01_03265</name>
</gene>
<evidence type="ECO:0000313" key="2">
    <source>
        <dbReference type="EMBL" id="GAA5441725.1"/>
    </source>
</evidence>
<dbReference type="InterPro" id="IPR018958">
    <property type="entry name" value="Knr4/Smi1-like_dom"/>
</dbReference>
<reference evidence="2 3" key="1">
    <citation type="submission" date="2024-02" db="EMBL/GenBank/DDBJ databases">
        <title>Deinococcus caeni NBRC 101312.</title>
        <authorList>
            <person name="Ichikawa N."/>
            <person name="Katano-Makiyama Y."/>
            <person name="Hidaka K."/>
        </authorList>
    </citation>
    <scope>NUCLEOTIDE SEQUENCE [LARGE SCALE GENOMIC DNA]</scope>
    <source>
        <strain evidence="2 3">NBRC 101312</strain>
    </source>
</reference>
<comment type="caution">
    <text evidence="2">The sequence shown here is derived from an EMBL/GenBank/DDBJ whole genome shotgun (WGS) entry which is preliminary data.</text>
</comment>
<dbReference type="PANTHER" id="PTHR47432">
    <property type="entry name" value="CELL WALL ASSEMBLY REGULATOR SMI1"/>
    <property type="match status" value="1"/>
</dbReference>
<dbReference type="Proteomes" id="UP001423409">
    <property type="component" value="Unassembled WGS sequence"/>
</dbReference>
<dbReference type="Pfam" id="PF09346">
    <property type="entry name" value="SMI1_KNR4"/>
    <property type="match status" value="1"/>
</dbReference>
<dbReference type="RefSeq" id="WP_345447500.1">
    <property type="nucleotide sequence ID" value="NZ_BAABQU010000072.1"/>
</dbReference>
<proteinExistence type="predicted"/>
<dbReference type="EMBL" id="BAABQU010000072">
    <property type="protein sequence ID" value="GAA5441725.1"/>
    <property type="molecule type" value="Genomic_DNA"/>
</dbReference>
<evidence type="ECO:0000259" key="1">
    <source>
        <dbReference type="Pfam" id="PF09346"/>
    </source>
</evidence>
<keyword evidence="3" id="KW-1185">Reference proteome</keyword>
<organism evidence="2 3">
    <name type="scientific">Deinococcus caeni</name>
    <dbReference type="NCBI Taxonomy" id="569127"/>
    <lineage>
        <taxon>Bacteria</taxon>
        <taxon>Thermotogati</taxon>
        <taxon>Deinococcota</taxon>
        <taxon>Deinococci</taxon>
        <taxon>Deinococcales</taxon>
        <taxon>Deinococcaceae</taxon>
        <taxon>Deinococcus</taxon>
    </lineage>
</organism>
<accession>A0ABP9UJ72</accession>
<name>A0ABP9UJ72_9DEIO</name>